<reference evidence="1" key="1">
    <citation type="submission" date="2023-08" db="EMBL/GenBank/DDBJ databases">
        <authorList>
            <person name="Alioto T."/>
            <person name="Alioto T."/>
            <person name="Gomez Garrido J."/>
        </authorList>
    </citation>
    <scope>NUCLEOTIDE SEQUENCE</scope>
</reference>
<evidence type="ECO:0000313" key="2">
    <source>
        <dbReference type="Proteomes" id="UP001162480"/>
    </source>
</evidence>
<dbReference type="EMBL" id="OX597825">
    <property type="protein sequence ID" value="CAI9731355.1"/>
    <property type="molecule type" value="Genomic_DNA"/>
</dbReference>
<name>A0AA36BBI0_OCTVU</name>
<accession>A0AA36BBI0</accession>
<dbReference type="GO" id="GO:0008270">
    <property type="term" value="F:zinc ion binding"/>
    <property type="evidence" value="ECO:0007669"/>
    <property type="project" value="InterPro"/>
</dbReference>
<dbReference type="Gene3D" id="4.10.60.10">
    <property type="entry name" value="Zinc finger, CCHC-type"/>
    <property type="match status" value="1"/>
</dbReference>
<dbReference type="GO" id="GO:0003676">
    <property type="term" value="F:nucleic acid binding"/>
    <property type="evidence" value="ECO:0007669"/>
    <property type="project" value="InterPro"/>
</dbReference>
<dbReference type="AlphaFoldDB" id="A0AA36BBI0"/>
<organism evidence="1 2">
    <name type="scientific">Octopus vulgaris</name>
    <name type="common">Common octopus</name>
    <dbReference type="NCBI Taxonomy" id="6645"/>
    <lineage>
        <taxon>Eukaryota</taxon>
        <taxon>Metazoa</taxon>
        <taxon>Spiralia</taxon>
        <taxon>Lophotrochozoa</taxon>
        <taxon>Mollusca</taxon>
        <taxon>Cephalopoda</taxon>
        <taxon>Coleoidea</taxon>
        <taxon>Octopodiformes</taxon>
        <taxon>Octopoda</taxon>
        <taxon>Incirrata</taxon>
        <taxon>Octopodidae</taxon>
        <taxon>Octopus</taxon>
    </lineage>
</organism>
<dbReference type="Proteomes" id="UP001162480">
    <property type="component" value="Chromosome 12"/>
</dbReference>
<sequence length="81" mass="8658">MVVTHKTEVAQKQKMAQYSASSKSCHYCKTPGHLIADCRKLKAKEAAQAGLYRDRAVSEAAFKCCDLSNVVGSVVVAVPSG</sequence>
<keyword evidence="2" id="KW-1185">Reference proteome</keyword>
<evidence type="ECO:0000313" key="1">
    <source>
        <dbReference type="EMBL" id="CAI9731355.1"/>
    </source>
</evidence>
<dbReference type="InterPro" id="IPR036875">
    <property type="entry name" value="Znf_CCHC_sf"/>
</dbReference>
<gene>
    <name evidence="1" type="ORF">OCTVUL_1B002574</name>
</gene>
<proteinExistence type="predicted"/>
<evidence type="ECO:0008006" key="3">
    <source>
        <dbReference type="Google" id="ProtNLM"/>
    </source>
</evidence>
<dbReference type="SUPFAM" id="SSF57756">
    <property type="entry name" value="Retrovirus zinc finger-like domains"/>
    <property type="match status" value="1"/>
</dbReference>
<protein>
    <recommendedName>
        <fullName evidence="3">CCHC-type domain-containing protein</fullName>
    </recommendedName>
</protein>